<proteinExistence type="predicted"/>
<protein>
    <submittedName>
        <fullName evidence="2">Uncharacterized protein</fullName>
    </submittedName>
</protein>
<name>A0ABN9XLF3_9DINO</name>
<dbReference type="Gene3D" id="2.120.10.30">
    <property type="entry name" value="TolB, C-terminal domain"/>
    <property type="match status" value="2"/>
</dbReference>
<dbReference type="InterPro" id="IPR011042">
    <property type="entry name" value="6-blade_b-propeller_TolB-like"/>
</dbReference>
<dbReference type="SUPFAM" id="SSF101898">
    <property type="entry name" value="NHL repeat"/>
    <property type="match status" value="1"/>
</dbReference>
<sequence length="240" mass="24157">EVSTVAGSEWAGFADGLGSGASFHDPIGVAVDGDDCVIVAEGGNDRLRKITKDGQVTTLAGSGWAGYADGKGLGCSFHNPMGVAVGIEGNIIVVDSDNHCVRRATSDGTVTTLAGSGWAGFADGPGIAASFSFPHDVAVDGDGNAIVADGVADGSSTSRLRKVTPEGVVTTLTTDGWSTLLDGRGSTVSFGGTIGVAVARDGSIIVADSDCHRVHRVSAGLQGMQRRAPLPQLPSSFAQD</sequence>
<accession>A0ABN9XLF3</accession>
<keyword evidence="3" id="KW-1185">Reference proteome</keyword>
<keyword evidence="1" id="KW-0677">Repeat</keyword>
<dbReference type="EMBL" id="CAUYUJ010020816">
    <property type="protein sequence ID" value="CAK0900661.1"/>
    <property type="molecule type" value="Genomic_DNA"/>
</dbReference>
<evidence type="ECO:0000313" key="2">
    <source>
        <dbReference type="EMBL" id="CAK0900661.1"/>
    </source>
</evidence>
<evidence type="ECO:0000256" key="1">
    <source>
        <dbReference type="ARBA" id="ARBA00022737"/>
    </source>
</evidence>
<feature type="non-terminal residue" evidence="2">
    <location>
        <position position="240"/>
    </location>
</feature>
<dbReference type="Pfam" id="PF01436">
    <property type="entry name" value="NHL"/>
    <property type="match status" value="1"/>
</dbReference>
<organism evidence="2 3">
    <name type="scientific">Prorocentrum cordatum</name>
    <dbReference type="NCBI Taxonomy" id="2364126"/>
    <lineage>
        <taxon>Eukaryota</taxon>
        <taxon>Sar</taxon>
        <taxon>Alveolata</taxon>
        <taxon>Dinophyceae</taxon>
        <taxon>Prorocentrales</taxon>
        <taxon>Prorocentraceae</taxon>
        <taxon>Prorocentrum</taxon>
    </lineage>
</organism>
<dbReference type="PANTHER" id="PTHR46388:SF2">
    <property type="entry name" value="NHL REPEAT-CONTAINING PROTEIN 2"/>
    <property type="match status" value="1"/>
</dbReference>
<comment type="caution">
    <text evidence="2">The sequence shown here is derived from an EMBL/GenBank/DDBJ whole genome shotgun (WGS) entry which is preliminary data.</text>
</comment>
<dbReference type="Proteomes" id="UP001189429">
    <property type="component" value="Unassembled WGS sequence"/>
</dbReference>
<evidence type="ECO:0000313" key="3">
    <source>
        <dbReference type="Proteomes" id="UP001189429"/>
    </source>
</evidence>
<reference evidence="2" key="1">
    <citation type="submission" date="2023-10" db="EMBL/GenBank/DDBJ databases">
        <authorList>
            <person name="Chen Y."/>
            <person name="Shah S."/>
            <person name="Dougan E. K."/>
            <person name="Thang M."/>
            <person name="Chan C."/>
        </authorList>
    </citation>
    <scope>NUCLEOTIDE SEQUENCE [LARGE SCALE GENOMIC DNA]</scope>
</reference>
<dbReference type="InterPro" id="IPR001258">
    <property type="entry name" value="NHL_repeat"/>
</dbReference>
<dbReference type="PANTHER" id="PTHR46388">
    <property type="entry name" value="NHL REPEAT-CONTAINING PROTEIN 2"/>
    <property type="match status" value="1"/>
</dbReference>
<feature type="non-terminal residue" evidence="2">
    <location>
        <position position="1"/>
    </location>
</feature>
<gene>
    <name evidence="2" type="ORF">PCOR1329_LOCUS77884</name>
</gene>